<reference evidence="4" key="1">
    <citation type="journal article" date="2020" name="Stud. Mycol.">
        <title>101 Dothideomycetes genomes: a test case for predicting lifestyles and emergence of pathogens.</title>
        <authorList>
            <person name="Haridas S."/>
            <person name="Albert R."/>
            <person name="Binder M."/>
            <person name="Bloem J."/>
            <person name="Labutti K."/>
            <person name="Salamov A."/>
            <person name="Andreopoulos B."/>
            <person name="Baker S."/>
            <person name="Barry K."/>
            <person name="Bills G."/>
            <person name="Bluhm B."/>
            <person name="Cannon C."/>
            <person name="Castanera R."/>
            <person name="Culley D."/>
            <person name="Daum C."/>
            <person name="Ezra D."/>
            <person name="Gonzalez J."/>
            <person name="Henrissat B."/>
            <person name="Kuo A."/>
            <person name="Liang C."/>
            <person name="Lipzen A."/>
            <person name="Lutzoni F."/>
            <person name="Magnuson J."/>
            <person name="Mondo S."/>
            <person name="Nolan M."/>
            <person name="Ohm R."/>
            <person name="Pangilinan J."/>
            <person name="Park H.-J."/>
            <person name="Ramirez L."/>
            <person name="Alfaro M."/>
            <person name="Sun H."/>
            <person name="Tritt A."/>
            <person name="Yoshinaga Y."/>
            <person name="Zwiers L.-H."/>
            <person name="Turgeon B."/>
            <person name="Goodwin S."/>
            <person name="Spatafora J."/>
            <person name="Crous P."/>
            <person name="Grigoriev I."/>
        </authorList>
    </citation>
    <scope>NUCLEOTIDE SEQUENCE</scope>
    <source>
        <strain evidence="4">CBS 123094</strain>
    </source>
</reference>
<evidence type="ECO:0000313" key="4">
    <source>
        <dbReference type="EMBL" id="KAF2001729.1"/>
    </source>
</evidence>
<accession>A0A6A5WLT8</accession>
<feature type="compositionally biased region" description="Low complexity" evidence="1">
    <location>
        <begin position="417"/>
        <end position="428"/>
    </location>
</feature>
<proteinExistence type="predicted"/>
<evidence type="ECO:0008006" key="6">
    <source>
        <dbReference type="Google" id="ProtNLM"/>
    </source>
</evidence>
<organism evidence="4 5">
    <name type="scientific">Amniculicola lignicola CBS 123094</name>
    <dbReference type="NCBI Taxonomy" id="1392246"/>
    <lineage>
        <taxon>Eukaryota</taxon>
        <taxon>Fungi</taxon>
        <taxon>Dikarya</taxon>
        <taxon>Ascomycota</taxon>
        <taxon>Pezizomycotina</taxon>
        <taxon>Dothideomycetes</taxon>
        <taxon>Pleosporomycetidae</taxon>
        <taxon>Pleosporales</taxon>
        <taxon>Amniculicolaceae</taxon>
        <taxon>Amniculicola</taxon>
    </lineage>
</organism>
<dbReference type="OrthoDB" id="4733706at2759"/>
<gene>
    <name evidence="4" type="ORF">P154DRAFT_595775</name>
</gene>
<sequence>MLFSNFKSVVYGALTLGFVVASPSPVGLNVRNAPGASTADTFEAIRRELSVASLQRRDNHTEISGNATLDRSWNNAVLLAIALEGPVGQSNVTLSAGVSIECETCYIKGLATAALTIPGNFSASQAIELSIDSIKDEVQNFTNEVDEYFEDYLGGVIKNFGDGIDLADFAFPTFNYSFDMDIPSIPECNLSFGFDSLELYMKMNTVLGVGATYELNLYTSTSPVGISITKDLELGVIFAVDLILSAAGEIDISSGFHLKLDDGLAINIPLFGDEVSDIVFNGGQFEFLPVTLVSSGIVLSAVLRVGIHAGFTLVAPKIPKIEALANFTIPSVGGGIEVGVFANIAEFITNVTYVPDDEECELKVVENYQIALGAVAGASIQIGDNTWGPVAATSVPIWFTELAAGCAIKGTPKATPIPTVTATPTSAAGNKRQEASETKTITSEVTYTGVTCVSTGLVNCPASLQATSQYISTTTLITFVAEDVDPTFPVTVQDAVPTTVDFGSSAQKLTATTGSPISYVPPPPPPSSASTISSSSETGSPDDKESILDGEVGGVNKKLVVGVSVGVGVPVLIAIIAGIMFFIKRRRYSAVPKMQFAPSNHEPYRGSPYADNPKPYKQSNVYVREVMSR</sequence>
<keyword evidence="3" id="KW-0732">Signal</keyword>
<keyword evidence="2" id="KW-1133">Transmembrane helix</keyword>
<dbReference type="AlphaFoldDB" id="A0A6A5WLT8"/>
<feature type="signal peptide" evidence="3">
    <location>
        <begin position="1"/>
        <end position="21"/>
    </location>
</feature>
<keyword evidence="2" id="KW-0472">Membrane</keyword>
<dbReference type="EMBL" id="ML977581">
    <property type="protein sequence ID" value="KAF2001729.1"/>
    <property type="molecule type" value="Genomic_DNA"/>
</dbReference>
<feature type="region of interest" description="Disordered" evidence="1">
    <location>
        <begin position="417"/>
        <end position="437"/>
    </location>
</feature>
<name>A0A6A5WLT8_9PLEO</name>
<evidence type="ECO:0000256" key="1">
    <source>
        <dbReference type="SAM" id="MobiDB-lite"/>
    </source>
</evidence>
<evidence type="ECO:0000256" key="3">
    <source>
        <dbReference type="SAM" id="SignalP"/>
    </source>
</evidence>
<protein>
    <recommendedName>
        <fullName evidence="6">Mid2 domain-containing protein</fullName>
    </recommendedName>
</protein>
<feature type="chain" id="PRO_5025561565" description="Mid2 domain-containing protein" evidence="3">
    <location>
        <begin position="22"/>
        <end position="629"/>
    </location>
</feature>
<keyword evidence="5" id="KW-1185">Reference proteome</keyword>
<keyword evidence="2" id="KW-0812">Transmembrane</keyword>
<dbReference type="Proteomes" id="UP000799779">
    <property type="component" value="Unassembled WGS sequence"/>
</dbReference>
<feature type="compositionally biased region" description="Low complexity" evidence="1">
    <location>
        <begin position="528"/>
        <end position="539"/>
    </location>
</feature>
<evidence type="ECO:0000256" key="2">
    <source>
        <dbReference type="SAM" id="Phobius"/>
    </source>
</evidence>
<feature type="transmembrane region" description="Helical" evidence="2">
    <location>
        <begin position="559"/>
        <end position="583"/>
    </location>
</feature>
<evidence type="ECO:0000313" key="5">
    <source>
        <dbReference type="Proteomes" id="UP000799779"/>
    </source>
</evidence>
<feature type="region of interest" description="Disordered" evidence="1">
    <location>
        <begin position="513"/>
        <end position="549"/>
    </location>
</feature>